<dbReference type="OrthoDB" id="2015909at2759"/>
<dbReference type="Proteomes" id="UP001153076">
    <property type="component" value="Unassembled WGS sequence"/>
</dbReference>
<dbReference type="AlphaFoldDB" id="A0A9Q1KYE5"/>
<protein>
    <submittedName>
        <fullName evidence="2">Uncharacterized protein</fullName>
    </submittedName>
</protein>
<keyword evidence="1" id="KW-0472">Membrane</keyword>
<name>A0A9Q1KYE5_9CARY</name>
<feature type="transmembrane region" description="Helical" evidence="1">
    <location>
        <begin position="88"/>
        <end position="105"/>
    </location>
</feature>
<sequence>MEVTNAILLDKLKAVGLVTGVIDYFDMTWPWHFDLRSSDGLHDGRFPSKSKWKDGQIGHQYFVDLMLGHKKIANPATRLPIHGLTRRVRALAAFTFLALLFVWSVNYSTLTTLLDVWRYPIDPISQILDNSSNFQISPPHNSTASMHINSYYDKNDIIPRNKTMQNVPGSQRVSTDQPVLEWVLVEFEENYTSKFLSRYLAPKSDPHEPSKTVDIKFLNFDDDGKAIVLSTGFAQEVFFQAVDESRNSQIHGGDYFEIDLAVEWWRSRPPTRDLSNGTYSFTLQVHPNFAGLHPLAVRLIYDKQLRKIPITFSKSEAKLSELHLCKKSNFNQDVWAGRWTRLAKNDECEIREDGRLKCLGHDHPCADTPGAQARVSTRILQTTKDKSRSVRITDTFNGLWNETPNYLGLKSLSHKGYSDLIKSFFNGPTVPDTIIFNSGLHDAFHWRQIEQFVAEVETAASFWRKIIDGVKKRGLNASDFIFSKAELFNRIIAEKLREAGLVTSIIDDFDMTWEWHFDLRCTDGTHYGRFPSKSKWKDGQIGHQYLVDLMLGHVLLNAICPL</sequence>
<comment type="caution">
    <text evidence="2">The sequence shown here is derived from an EMBL/GenBank/DDBJ whole genome shotgun (WGS) entry which is preliminary data.</text>
</comment>
<dbReference type="PANTHER" id="PTHR35124:SF1">
    <property type="entry name" value="CYTOCHROME P450 FAMILY PROTEIN"/>
    <property type="match status" value="1"/>
</dbReference>
<keyword evidence="1" id="KW-1133">Transmembrane helix</keyword>
<evidence type="ECO:0000313" key="3">
    <source>
        <dbReference type="Proteomes" id="UP001153076"/>
    </source>
</evidence>
<gene>
    <name evidence="2" type="ORF">Cgig2_016565</name>
</gene>
<keyword evidence="1" id="KW-0812">Transmembrane</keyword>
<evidence type="ECO:0000313" key="2">
    <source>
        <dbReference type="EMBL" id="KAJ8451984.1"/>
    </source>
</evidence>
<dbReference type="PANTHER" id="PTHR35124">
    <property type="entry name" value="CYTOCHROME P450 FAMILY PROTEIN"/>
    <property type="match status" value="1"/>
</dbReference>
<reference evidence="2" key="1">
    <citation type="submission" date="2022-04" db="EMBL/GenBank/DDBJ databases">
        <title>Carnegiea gigantea Genome sequencing and assembly v2.</title>
        <authorList>
            <person name="Copetti D."/>
            <person name="Sanderson M.J."/>
            <person name="Burquez A."/>
            <person name="Wojciechowski M.F."/>
        </authorList>
    </citation>
    <scope>NUCLEOTIDE SEQUENCE</scope>
    <source>
        <strain evidence="2">SGP5-SGP5p</strain>
        <tissue evidence="2">Aerial part</tissue>
    </source>
</reference>
<keyword evidence="3" id="KW-1185">Reference proteome</keyword>
<proteinExistence type="predicted"/>
<evidence type="ECO:0000256" key="1">
    <source>
        <dbReference type="SAM" id="Phobius"/>
    </source>
</evidence>
<dbReference type="EMBL" id="JAKOGI010000006">
    <property type="protein sequence ID" value="KAJ8451984.1"/>
    <property type="molecule type" value="Genomic_DNA"/>
</dbReference>
<accession>A0A9Q1KYE5</accession>
<organism evidence="2 3">
    <name type="scientific">Carnegiea gigantea</name>
    <dbReference type="NCBI Taxonomy" id="171969"/>
    <lineage>
        <taxon>Eukaryota</taxon>
        <taxon>Viridiplantae</taxon>
        <taxon>Streptophyta</taxon>
        <taxon>Embryophyta</taxon>
        <taxon>Tracheophyta</taxon>
        <taxon>Spermatophyta</taxon>
        <taxon>Magnoliopsida</taxon>
        <taxon>eudicotyledons</taxon>
        <taxon>Gunneridae</taxon>
        <taxon>Pentapetalae</taxon>
        <taxon>Caryophyllales</taxon>
        <taxon>Cactineae</taxon>
        <taxon>Cactaceae</taxon>
        <taxon>Cactoideae</taxon>
        <taxon>Echinocereeae</taxon>
        <taxon>Carnegiea</taxon>
    </lineage>
</organism>